<dbReference type="EC" id="5.4.99.-" evidence="3"/>
<dbReference type="InterPro" id="IPR006145">
    <property type="entry name" value="PsdUridine_synth_RsuA/RluA"/>
</dbReference>
<dbReference type="PANTHER" id="PTHR47683:SF2">
    <property type="entry name" value="RNA-BINDING S4 DOMAIN-CONTAINING PROTEIN"/>
    <property type="match status" value="1"/>
</dbReference>
<sequence length="193" mass="21773">MMIQTNIVVAFYKPYGVLSAFTDPEGRPTLKNYIPLPDIYPVGRLDFDSEGLLLLTNDGGLIHRLTHPQHHVPKTYLVQVEGVISPEAVAALQRGVVIKGRRTRRCQVVVIPEPSLPPRERPVTPHGPTSWLRIVLFEGMKRQIRHMTAAVGYPTLRIVRIAIGPINLEGLLPGQWRFLSPLEIERLQEASRR</sequence>
<comment type="similarity">
    <text evidence="1 3">Belongs to the pseudouridine synthase RsuA family.</text>
</comment>
<dbReference type="Proteomes" id="UP001254165">
    <property type="component" value="Unassembled WGS sequence"/>
</dbReference>
<dbReference type="Gene3D" id="3.30.70.1560">
    <property type="entry name" value="Alpha-L RNA-binding motif"/>
    <property type="match status" value="1"/>
</dbReference>
<dbReference type="PROSITE" id="PS01149">
    <property type="entry name" value="PSI_RSU"/>
    <property type="match status" value="1"/>
</dbReference>
<evidence type="ECO:0000259" key="4">
    <source>
        <dbReference type="Pfam" id="PF00849"/>
    </source>
</evidence>
<feature type="domain" description="Pseudouridine synthase RsuA/RluA-like" evidence="4">
    <location>
        <begin position="8"/>
        <end position="150"/>
    </location>
</feature>
<protein>
    <recommendedName>
        <fullName evidence="3">Pseudouridine synthase</fullName>
        <ecNumber evidence="3">5.4.99.-</ecNumber>
    </recommendedName>
</protein>
<dbReference type="GO" id="GO:0016853">
    <property type="term" value="F:isomerase activity"/>
    <property type="evidence" value="ECO:0007669"/>
    <property type="project" value="UniProtKB-KW"/>
</dbReference>
<dbReference type="InterPro" id="IPR020103">
    <property type="entry name" value="PsdUridine_synth_cat_dom_sf"/>
</dbReference>
<organism evidence="5 6">
    <name type="scientific">Thermanaerothrix solaris</name>
    <dbReference type="NCBI Taxonomy" id="3058434"/>
    <lineage>
        <taxon>Bacteria</taxon>
        <taxon>Bacillati</taxon>
        <taxon>Chloroflexota</taxon>
        <taxon>Anaerolineae</taxon>
        <taxon>Anaerolineales</taxon>
        <taxon>Anaerolineaceae</taxon>
        <taxon>Thermanaerothrix</taxon>
    </lineage>
</organism>
<dbReference type="NCBIfam" id="TIGR00093">
    <property type="entry name" value="pseudouridine synthase"/>
    <property type="match status" value="1"/>
</dbReference>
<evidence type="ECO:0000256" key="3">
    <source>
        <dbReference type="RuleBase" id="RU003887"/>
    </source>
</evidence>
<dbReference type="EMBL" id="JAUHMF010000001">
    <property type="protein sequence ID" value="MDT8897297.1"/>
    <property type="molecule type" value="Genomic_DNA"/>
</dbReference>
<reference evidence="5 6" key="1">
    <citation type="submission" date="2023-07" db="EMBL/GenBank/DDBJ databases">
        <title>Novel species of Thermanaerothrix with wide hydrolytic capabilities.</title>
        <authorList>
            <person name="Zayulina K.S."/>
            <person name="Podosokorskaya O.A."/>
            <person name="Elcheninov A.G."/>
        </authorList>
    </citation>
    <scope>NUCLEOTIDE SEQUENCE [LARGE SCALE GENOMIC DNA]</scope>
    <source>
        <strain evidence="5 6">4228-RoL</strain>
    </source>
</reference>
<dbReference type="Pfam" id="PF00849">
    <property type="entry name" value="PseudoU_synth_2"/>
    <property type="match status" value="1"/>
</dbReference>
<keyword evidence="2 3" id="KW-0413">Isomerase</keyword>
<dbReference type="Gene3D" id="3.30.70.580">
    <property type="entry name" value="Pseudouridine synthase I, catalytic domain, N-terminal subdomain"/>
    <property type="match status" value="1"/>
</dbReference>
<gene>
    <name evidence="5" type="ORF">QYE77_03390</name>
</gene>
<dbReference type="SUPFAM" id="SSF55120">
    <property type="entry name" value="Pseudouridine synthase"/>
    <property type="match status" value="1"/>
</dbReference>
<evidence type="ECO:0000313" key="5">
    <source>
        <dbReference type="EMBL" id="MDT8897297.1"/>
    </source>
</evidence>
<keyword evidence="6" id="KW-1185">Reference proteome</keyword>
<name>A0ABU3NKI0_9CHLR</name>
<dbReference type="InterPro" id="IPR020094">
    <property type="entry name" value="TruA/RsuA/RluB/E/F_N"/>
</dbReference>
<dbReference type="InterPro" id="IPR042092">
    <property type="entry name" value="PsdUridine_s_RsuA/RluB/E/F_cat"/>
</dbReference>
<dbReference type="InterPro" id="IPR050343">
    <property type="entry name" value="RsuA_PseudoU_synthase"/>
</dbReference>
<evidence type="ECO:0000256" key="1">
    <source>
        <dbReference type="ARBA" id="ARBA00008348"/>
    </source>
</evidence>
<accession>A0ABU3NKI0</accession>
<dbReference type="InterPro" id="IPR000748">
    <property type="entry name" value="PsdUridine_synth_RsuA/RluB/E/F"/>
</dbReference>
<dbReference type="InterPro" id="IPR018496">
    <property type="entry name" value="PsdUridine_synth_RsuA/RluB_CS"/>
</dbReference>
<evidence type="ECO:0000256" key="2">
    <source>
        <dbReference type="ARBA" id="ARBA00023235"/>
    </source>
</evidence>
<comment type="caution">
    <text evidence="5">The sequence shown here is derived from an EMBL/GenBank/DDBJ whole genome shotgun (WGS) entry which is preliminary data.</text>
</comment>
<proteinExistence type="inferred from homology"/>
<dbReference type="PANTHER" id="PTHR47683">
    <property type="entry name" value="PSEUDOURIDINE SYNTHASE FAMILY PROTEIN-RELATED"/>
    <property type="match status" value="1"/>
</dbReference>
<evidence type="ECO:0000313" key="6">
    <source>
        <dbReference type="Proteomes" id="UP001254165"/>
    </source>
</evidence>
<dbReference type="RefSeq" id="WP_315623950.1">
    <property type="nucleotide sequence ID" value="NZ_JAUHMF010000001.1"/>
</dbReference>